<accession>A0A5M6IWB2</accession>
<evidence type="ECO:0000313" key="7">
    <source>
        <dbReference type="Proteomes" id="UP000325255"/>
    </source>
</evidence>
<dbReference type="Gene3D" id="1.10.10.10">
    <property type="entry name" value="Winged helix-like DNA-binding domain superfamily/Winged helix DNA-binding domain"/>
    <property type="match status" value="1"/>
</dbReference>
<dbReference type="PANTHER" id="PTHR30537">
    <property type="entry name" value="HTH-TYPE TRANSCRIPTIONAL REGULATOR"/>
    <property type="match status" value="1"/>
</dbReference>
<keyword evidence="7" id="KW-1185">Reference proteome</keyword>
<dbReference type="RefSeq" id="WP_150040631.1">
    <property type="nucleotide sequence ID" value="NZ_OW485601.1"/>
</dbReference>
<dbReference type="PANTHER" id="PTHR30537:SF5">
    <property type="entry name" value="HTH-TYPE TRANSCRIPTIONAL ACTIVATOR TTDR-RELATED"/>
    <property type="match status" value="1"/>
</dbReference>
<keyword evidence="3" id="KW-0238">DNA-binding</keyword>
<dbReference type="PROSITE" id="PS50931">
    <property type="entry name" value="HTH_LYSR"/>
    <property type="match status" value="1"/>
</dbReference>
<dbReference type="GO" id="GO:0003677">
    <property type="term" value="F:DNA binding"/>
    <property type="evidence" value="ECO:0007669"/>
    <property type="project" value="UniProtKB-KW"/>
</dbReference>
<evidence type="ECO:0000256" key="4">
    <source>
        <dbReference type="ARBA" id="ARBA00023163"/>
    </source>
</evidence>
<dbReference type="InterPro" id="IPR005119">
    <property type="entry name" value="LysR_subst-bd"/>
</dbReference>
<organism evidence="6 7">
    <name type="scientific">Rhodovastum atsumiense</name>
    <dbReference type="NCBI Taxonomy" id="504468"/>
    <lineage>
        <taxon>Bacteria</taxon>
        <taxon>Pseudomonadati</taxon>
        <taxon>Pseudomonadota</taxon>
        <taxon>Alphaproteobacteria</taxon>
        <taxon>Acetobacterales</taxon>
        <taxon>Acetobacteraceae</taxon>
        <taxon>Rhodovastum</taxon>
    </lineage>
</organism>
<reference evidence="6 7" key="1">
    <citation type="submission" date="2019-09" db="EMBL/GenBank/DDBJ databases">
        <title>Genome sequence of Rhodovastum atsumiense, a diverse member of the Acetobacteraceae family of non-sulfur purple photosynthetic bacteria.</title>
        <authorList>
            <person name="Meyer T."/>
            <person name="Kyndt J."/>
        </authorList>
    </citation>
    <scope>NUCLEOTIDE SEQUENCE [LARGE SCALE GENOMIC DNA]</scope>
    <source>
        <strain evidence="6 7">DSM 21279</strain>
    </source>
</reference>
<proteinExistence type="inferred from homology"/>
<dbReference type="Pfam" id="PF03466">
    <property type="entry name" value="LysR_substrate"/>
    <property type="match status" value="1"/>
</dbReference>
<dbReference type="SUPFAM" id="SSF46785">
    <property type="entry name" value="Winged helix' DNA-binding domain"/>
    <property type="match status" value="1"/>
</dbReference>
<evidence type="ECO:0000313" key="6">
    <source>
        <dbReference type="EMBL" id="KAA5612259.1"/>
    </source>
</evidence>
<dbReference type="SUPFAM" id="SSF53850">
    <property type="entry name" value="Periplasmic binding protein-like II"/>
    <property type="match status" value="1"/>
</dbReference>
<dbReference type="CDD" id="cd08422">
    <property type="entry name" value="PBP2_CrgA_like"/>
    <property type="match status" value="1"/>
</dbReference>
<keyword evidence="2" id="KW-0805">Transcription regulation</keyword>
<dbReference type="OrthoDB" id="9812435at2"/>
<evidence type="ECO:0000256" key="3">
    <source>
        <dbReference type="ARBA" id="ARBA00023125"/>
    </source>
</evidence>
<dbReference type="EMBL" id="VWPK01000013">
    <property type="protein sequence ID" value="KAA5612259.1"/>
    <property type="molecule type" value="Genomic_DNA"/>
</dbReference>
<dbReference type="Proteomes" id="UP000325255">
    <property type="component" value="Unassembled WGS sequence"/>
</dbReference>
<dbReference type="InterPro" id="IPR036390">
    <property type="entry name" value="WH_DNA-bd_sf"/>
</dbReference>
<evidence type="ECO:0000259" key="5">
    <source>
        <dbReference type="PROSITE" id="PS50931"/>
    </source>
</evidence>
<comment type="caution">
    <text evidence="6">The sequence shown here is derived from an EMBL/GenBank/DDBJ whole genome shotgun (WGS) entry which is preliminary data.</text>
</comment>
<evidence type="ECO:0000256" key="2">
    <source>
        <dbReference type="ARBA" id="ARBA00023015"/>
    </source>
</evidence>
<dbReference type="Gene3D" id="3.40.190.290">
    <property type="match status" value="1"/>
</dbReference>
<dbReference type="Pfam" id="PF00126">
    <property type="entry name" value="HTH_1"/>
    <property type="match status" value="1"/>
</dbReference>
<name>A0A5M6IWB2_9PROT</name>
<dbReference type="InterPro" id="IPR058163">
    <property type="entry name" value="LysR-type_TF_proteobact-type"/>
</dbReference>
<dbReference type="AlphaFoldDB" id="A0A5M6IWB2"/>
<comment type="similarity">
    <text evidence="1">Belongs to the LysR transcriptional regulatory family.</text>
</comment>
<dbReference type="GO" id="GO:0003700">
    <property type="term" value="F:DNA-binding transcription factor activity"/>
    <property type="evidence" value="ECO:0007669"/>
    <property type="project" value="InterPro"/>
</dbReference>
<dbReference type="InterPro" id="IPR000847">
    <property type="entry name" value="LysR_HTH_N"/>
</dbReference>
<sequence length="307" mass="33789">MAAPRQSDLLNDASVLSLRSFVAVVETQSFSSAARQLRLAPSSVTKHVQTLEDGLKLALLHRSTRRLRLTEAGERFYERCLAILGEIDTLAGVILRERELTGHLRVTAPPSFAMTVFGPNLHGFLQEHPGITVDLLVTSAAPDLVRDRVDVAIRIEEAPDTKLHHQLLAAAPRILCASPEYLGRRGVPRAPGELAGHVCLSARFSEAAETWTLRRGEEEHVVGLKSQLLCDNGDVLRHAALRGAGIGNFYRFHVHADLRTGGLVPVLPEFLPRPRNIYAVTPHRQLVRPQASAFIAFTRMVLDRQGA</sequence>
<keyword evidence="4" id="KW-0804">Transcription</keyword>
<gene>
    <name evidence="6" type="ORF">F1189_10160</name>
</gene>
<dbReference type="FunFam" id="1.10.10.10:FF:000001">
    <property type="entry name" value="LysR family transcriptional regulator"/>
    <property type="match status" value="1"/>
</dbReference>
<protein>
    <submittedName>
        <fullName evidence="6">LysR family transcriptional regulator</fullName>
    </submittedName>
</protein>
<evidence type="ECO:0000256" key="1">
    <source>
        <dbReference type="ARBA" id="ARBA00009437"/>
    </source>
</evidence>
<feature type="domain" description="HTH lysR-type" evidence="5">
    <location>
        <begin position="18"/>
        <end position="70"/>
    </location>
</feature>
<dbReference type="InterPro" id="IPR036388">
    <property type="entry name" value="WH-like_DNA-bd_sf"/>
</dbReference>